<comment type="caution">
    <text evidence="1">The sequence shown here is derived from an EMBL/GenBank/DDBJ whole genome shotgun (WGS) entry which is preliminary data.</text>
</comment>
<organism evidence="1 2">
    <name type="scientific">Paenibacillus glycinis</name>
    <dbReference type="NCBI Taxonomy" id="2697035"/>
    <lineage>
        <taxon>Bacteria</taxon>
        <taxon>Bacillati</taxon>
        <taxon>Bacillota</taxon>
        <taxon>Bacilli</taxon>
        <taxon>Bacillales</taxon>
        <taxon>Paenibacillaceae</taxon>
        <taxon>Paenibacillus</taxon>
    </lineage>
</organism>
<evidence type="ECO:0000313" key="1">
    <source>
        <dbReference type="EMBL" id="NBD27902.1"/>
    </source>
</evidence>
<protein>
    <submittedName>
        <fullName evidence="1">Uncharacterized protein</fullName>
    </submittedName>
</protein>
<dbReference type="Proteomes" id="UP000665561">
    <property type="component" value="Unassembled WGS sequence"/>
</dbReference>
<reference evidence="1 2" key="1">
    <citation type="submission" date="2020-01" db="EMBL/GenBank/DDBJ databases">
        <title>Paenibacillus soybeanensis sp. nov. isolated from the nodules of soybean (Glycine max(L.) Merr).</title>
        <authorList>
            <person name="Wang H."/>
        </authorList>
    </citation>
    <scope>NUCLEOTIDE SEQUENCE [LARGE SCALE GENOMIC DNA]</scope>
    <source>
        <strain evidence="1 2">T1</strain>
    </source>
</reference>
<name>A0ABW9XYW9_9BACL</name>
<evidence type="ECO:0000313" key="2">
    <source>
        <dbReference type="Proteomes" id="UP000665561"/>
    </source>
</evidence>
<proteinExistence type="predicted"/>
<dbReference type="EMBL" id="JAAAMV010000032">
    <property type="protein sequence ID" value="NBD27902.1"/>
    <property type="molecule type" value="Genomic_DNA"/>
</dbReference>
<dbReference type="RefSeq" id="WP_161746921.1">
    <property type="nucleotide sequence ID" value="NZ_JAAAMV010000032.1"/>
</dbReference>
<keyword evidence="2" id="KW-1185">Reference proteome</keyword>
<sequence length="248" mass="28245">MRGRRLLIVVILIIAAAVIVFFRTYDGKPGPLPSADEIIVELNEYDAEADAAVVLNNVKLTAQQVFIPFVSSQGIHGMGFLKWEKRKWSVARVDMSGRPEVRVTDHSDPSERYMVWNNNPVEKVKEFRFYLIRDRHAGMSNGVYYYVPRVQMEMLVNVTEHPYGAMPFPEEWAGIMREDEKLGRAPAANIMDNIFSQSFSRPSTIYVGYLPVYAKDAPQLGSSSKSGDEDTEFLMIMNETDLERPQID</sequence>
<accession>A0ABW9XYW9</accession>
<gene>
    <name evidence="1" type="ORF">GT019_28890</name>
</gene>